<dbReference type="InterPro" id="IPR050819">
    <property type="entry name" value="Tripeptidyl-peptidase_I"/>
</dbReference>
<name>A0A846N066_9PROT</name>
<evidence type="ECO:0000256" key="5">
    <source>
        <dbReference type="ARBA" id="ARBA00022837"/>
    </source>
</evidence>
<evidence type="ECO:0000313" key="11">
    <source>
        <dbReference type="Proteomes" id="UP000570514"/>
    </source>
</evidence>
<dbReference type="GO" id="GO:0046872">
    <property type="term" value="F:metal ion binding"/>
    <property type="evidence" value="ECO:0007669"/>
    <property type="project" value="UniProtKB-UniRule"/>
</dbReference>
<dbReference type="GO" id="GO:0004252">
    <property type="term" value="F:serine-type endopeptidase activity"/>
    <property type="evidence" value="ECO:0007669"/>
    <property type="project" value="UniProtKB-UniRule"/>
</dbReference>
<feature type="active site" description="Charge relay system" evidence="7">
    <location>
        <position position="227"/>
    </location>
</feature>
<keyword evidence="1 7" id="KW-0645">Protease</keyword>
<keyword evidence="11" id="KW-1185">Reference proteome</keyword>
<accession>A0A846N066</accession>
<keyword evidence="3 7" id="KW-0378">Hydrolase</keyword>
<dbReference type="RefSeq" id="WP_167083433.1">
    <property type="nucleotide sequence ID" value="NZ_BAAADC010000001.1"/>
</dbReference>
<dbReference type="SMART" id="SM00944">
    <property type="entry name" value="Pro-kuma_activ"/>
    <property type="match status" value="1"/>
</dbReference>
<feature type="region of interest" description="Disordered" evidence="8">
    <location>
        <begin position="1"/>
        <end position="52"/>
    </location>
</feature>
<dbReference type="InterPro" id="IPR000209">
    <property type="entry name" value="Peptidase_S8/S53_dom"/>
</dbReference>
<organism evidence="10 11">
    <name type="scientific">Rhizomicrobium palustre</name>
    <dbReference type="NCBI Taxonomy" id="189966"/>
    <lineage>
        <taxon>Bacteria</taxon>
        <taxon>Pseudomonadati</taxon>
        <taxon>Pseudomonadota</taxon>
        <taxon>Alphaproteobacteria</taxon>
        <taxon>Micropepsales</taxon>
        <taxon>Micropepsaceae</taxon>
        <taxon>Rhizomicrobium</taxon>
    </lineage>
</organism>
<keyword evidence="2 7" id="KW-0479">Metal-binding</keyword>
<reference evidence="10 11" key="1">
    <citation type="submission" date="2020-03" db="EMBL/GenBank/DDBJ databases">
        <title>Genomic Encyclopedia of Type Strains, Phase IV (KMG-IV): sequencing the most valuable type-strain genomes for metagenomic binning, comparative biology and taxonomic classification.</title>
        <authorList>
            <person name="Goeker M."/>
        </authorList>
    </citation>
    <scope>NUCLEOTIDE SEQUENCE [LARGE SCALE GENOMIC DNA]</scope>
    <source>
        <strain evidence="10 11">DSM 19867</strain>
    </source>
</reference>
<evidence type="ECO:0000256" key="1">
    <source>
        <dbReference type="ARBA" id="ARBA00022670"/>
    </source>
</evidence>
<protein>
    <submittedName>
        <fullName evidence="10">Kumamolisin</fullName>
    </submittedName>
</protein>
<dbReference type="InterPro" id="IPR023828">
    <property type="entry name" value="Peptidase_S8_Ser-AS"/>
</dbReference>
<evidence type="ECO:0000256" key="8">
    <source>
        <dbReference type="SAM" id="MobiDB-lite"/>
    </source>
</evidence>
<dbReference type="PROSITE" id="PS51695">
    <property type="entry name" value="SEDOLISIN"/>
    <property type="match status" value="1"/>
</dbReference>
<proteinExistence type="predicted"/>
<dbReference type="PANTHER" id="PTHR14218">
    <property type="entry name" value="PROTEASE S8 TRIPEPTIDYL PEPTIDASE I CLN2"/>
    <property type="match status" value="1"/>
</dbReference>
<feature type="active site" description="Charge relay system" evidence="7">
    <location>
        <position position="415"/>
    </location>
</feature>
<evidence type="ECO:0000259" key="9">
    <source>
        <dbReference type="PROSITE" id="PS51695"/>
    </source>
</evidence>
<dbReference type="Pfam" id="PF09286">
    <property type="entry name" value="Pro-kuma_activ"/>
    <property type="match status" value="1"/>
</dbReference>
<dbReference type="GO" id="GO:0006508">
    <property type="term" value="P:proteolysis"/>
    <property type="evidence" value="ECO:0007669"/>
    <property type="project" value="UniProtKB-KW"/>
</dbReference>
<evidence type="ECO:0000256" key="6">
    <source>
        <dbReference type="ARBA" id="ARBA00023145"/>
    </source>
</evidence>
<dbReference type="AlphaFoldDB" id="A0A846N066"/>
<dbReference type="InterPro" id="IPR015366">
    <property type="entry name" value="S53_propep"/>
</dbReference>
<evidence type="ECO:0000256" key="4">
    <source>
        <dbReference type="ARBA" id="ARBA00022825"/>
    </source>
</evidence>
<evidence type="ECO:0000313" key="10">
    <source>
        <dbReference type="EMBL" id="NIK89334.1"/>
    </source>
</evidence>
<comment type="caution">
    <text evidence="10">The sequence shown here is derived from an EMBL/GenBank/DDBJ whole genome shotgun (WGS) entry which is preliminary data.</text>
</comment>
<comment type="cofactor">
    <cofactor evidence="7">
        <name>Ca(2+)</name>
        <dbReference type="ChEBI" id="CHEBI:29108"/>
    </cofactor>
    <text evidence="7">Binds 1 Ca(2+) ion per subunit.</text>
</comment>
<feature type="binding site" evidence="7">
    <location>
        <position position="453"/>
    </location>
    <ligand>
        <name>Ca(2+)</name>
        <dbReference type="ChEBI" id="CHEBI:29108"/>
    </ligand>
</feature>
<dbReference type="SUPFAM" id="SSF54897">
    <property type="entry name" value="Protease propeptides/inhibitors"/>
    <property type="match status" value="1"/>
</dbReference>
<feature type="binding site" evidence="7">
    <location>
        <position position="452"/>
    </location>
    <ligand>
        <name>Ca(2+)</name>
        <dbReference type="ChEBI" id="CHEBI:29108"/>
    </ligand>
</feature>
<feature type="domain" description="Peptidase S53" evidence="9">
    <location>
        <begin position="154"/>
        <end position="492"/>
    </location>
</feature>
<keyword evidence="6" id="KW-0865">Zymogen</keyword>
<feature type="binding site" evidence="7">
    <location>
        <position position="472"/>
    </location>
    <ligand>
        <name>Ca(2+)</name>
        <dbReference type="ChEBI" id="CHEBI:29108"/>
    </ligand>
</feature>
<keyword evidence="4 7" id="KW-0720">Serine protease</keyword>
<feature type="compositionally biased region" description="Basic and acidic residues" evidence="8">
    <location>
        <begin position="34"/>
        <end position="52"/>
    </location>
</feature>
<dbReference type="Pfam" id="PF00082">
    <property type="entry name" value="Peptidase_S8"/>
    <property type="match status" value="1"/>
</dbReference>
<evidence type="ECO:0000256" key="3">
    <source>
        <dbReference type="ARBA" id="ARBA00022801"/>
    </source>
</evidence>
<dbReference type="CDD" id="cd04056">
    <property type="entry name" value="Peptidases_S53"/>
    <property type="match status" value="1"/>
</dbReference>
<evidence type="ECO:0000256" key="2">
    <source>
        <dbReference type="ARBA" id="ARBA00022723"/>
    </source>
</evidence>
<dbReference type="GO" id="GO:0008240">
    <property type="term" value="F:tripeptidyl-peptidase activity"/>
    <property type="evidence" value="ECO:0007669"/>
    <property type="project" value="TreeGrafter"/>
</dbReference>
<dbReference type="EMBL" id="JAASRM010000001">
    <property type="protein sequence ID" value="NIK89334.1"/>
    <property type="molecule type" value="Genomic_DNA"/>
</dbReference>
<sequence length="495" mass="50953">MPSSILRGSERTTPPGLRSGPADPNVEIEVSLYLKDEAPKGGGSREDVAKGRTERLQPVLESVTRFAKASGLSISNADLARRLVQLKGPVSAFESAFGTTLSHFEHQDCTFRGREGVLSVPEELAPHIEAVLGLDNRPAATAKIVFPKNVAVVSFFPNEIVDLYGFPKPEGFAKGQCIGLIELGGGYREGDTATAFKSMDIPPPEVVQISISGASSKPEGDRGADGEVALDIQVAGAAAPGARLAVYFAPNTDQGFVDAITAAVHDAENKPSVLSISWGAPENTWTVQAIAAMNSAFADAAALGVTVCVASGDSLASDGESDGAAHVDFPASSPLVLACGGTTISAPVGRIATEIAWNSDGSGTGGGFSRIFSQPEYQSLGGTARGVPDVAANADPRSGYRILVEGQVMTIGGTSAAAPLWAGLFALLNAGRGTPIGQPHTLLYQNPSAFRDITVGDNKEGKVGFDARPGWDAVTGLGSPNGEALVEVFGVKPAS</sequence>
<dbReference type="Gene3D" id="3.40.50.200">
    <property type="entry name" value="Peptidase S8/S53 domain"/>
    <property type="match status" value="1"/>
</dbReference>
<feature type="binding site" evidence="7">
    <location>
        <position position="470"/>
    </location>
    <ligand>
        <name>Ca(2+)</name>
        <dbReference type="ChEBI" id="CHEBI:29108"/>
    </ligand>
</feature>
<dbReference type="PANTHER" id="PTHR14218:SF15">
    <property type="entry name" value="TRIPEPTIDYL-PEPTIDASE 1"/>
    <property type="match status" value="1"/>
</dbReference>
<dbReference type="Proteomes" id="UP000570514">
    <property type="component" value="Unassembled WGS sequence"/>
</dbReference>
<dbReference type="InterPro" id="IPR036852">
    <property type="entry name" value="Peptidase_S8/S53_dom_sf"/>
</dbReference>
<dbReference type="InterPro" id="IPR030400">
    <property type="entry name" value="Sedolisin_dom"/>
</dbReference>
<evidence type="ECO:0000256" key="7">
    <source>
        <dbReference type="PROSITE-ProRule" id="PRU01032"/>
    </source>
</evidence>
<gene>
    <name evidence="10" type="ORF">FHS83_002652</name>
</gene>
<dbReference type="PROSITE" id="PS00138">
    <property type="entry name" value="SUBTILASE_SER"/>
    <property type="match status" value="1"/>
</dbReference>
<keyword evidence="5 7" id="KW-0106">Calcium</keyword>
<feature type="active site" description="Charge relay system" evidence="7">
    <location>
        <position position="231"/>
    </location>
</feature>
<dbReference type="SUPFAM" id="SSF52743">
    <property type="entry name" value="Subtilisin-like"/>
    <property type="match status" value="1"/>
</dbReference>
<dbReference type="CDD" id="cd11377">
    <property type="entry name" value="Pro-peptidase_S53"/>
    <property type="match status" value="1"/>
</dbReference>